<evidence type="ECO:0000313" key="1">
    <source>
        <dbReference type="EMBL" id="OAF98866.1"/>
    </source>
</evidence>
<dbReference type="RefSeq" id="XP_018029232.1">
    <property type="nucleotide sequence ID" value="XM_018175931.1"/>
</dbReference>
<dbReference type="OrthoDB" id="88410at2759"/>
<sequence>MCFPAKCKVCNKASWQGCGQHVPRVMKQIPSEEWCTCEPQVEREGEKYPPKAQ</sequence>
<dbReference type="InParanoid" id="A0A177BWX2"/>
<proteinExistence type="predicted"/>
<accession>A0A177BWX2</accession>
<evidence type="ECO:0000313" key="2">
    <source>
        <dbReference type="Proteomes" id="UP000077069"/>
    </source>
</evidence>
<dbReference type="PANTHER" id="PTHR34724:SF2">
    <property type="entry name" value="OS12G0596101 PROTEIN"/>
    <property type="match status" value="1"/>
</dbReference>
<reference evidence="1 2" key="1">
    <citation type="submission" date="2016-05" db="EMBL/GenBank/DDBJ databases">
        <title>Comparative analysis of secretome profiles of manganese(II)-oxidizing ascomycete fungi.</title>
        <authorList>
            <consortium name="DOE Joint Genome Institute"/>
            <person name="Zeiner C.A."/>
            <person name="Purvine S.O."/>
            <person name="Zink E.M."/>
            <person name="Wu S."/>
            <person name="Pasa-Tolic L."/>
            <person name="Chaput D.L."/>
            <person name="Haridas S."/>
            <person name="Grigoriev I.V."/>
            <person name="Santelli C.M."/>
            <person name="Hansel C.M."/>
        </authorList>
    </citation>
    <scope>NUCLEOTIDE SEQUENCE [LARGE SCALE GENOMIC DNA]</scope>
    <source>
        <strain evidence="1 2">AP3s5-JAC2a</strain>
    </source>
</reference>
<protein>
    <submittedName>
        <fullName evidence="1">Uncharacterized protein</fullName>
    </submittedName>
</protein>
<keyword evidence="2" id="KW-1185">Reference proteome</keyword>
<dbReference type="PANTHER" id="PTHR34724">
    <property type="entry name" value="OS12G0596101 PROTEIN"/>
    <property type="match status" value="1"/>
</dbReference>
<dbReference type="GeneID" id="28759417"/>
<organism evidence="1 2">
    <name type="scientific">Paraphaeosphaeria sporulosa</name>
    <dbReference type="NCBI Taxonomy" id="1460663"/>
    <lineage>
        <taxon>Eukaryota</taxon>
        <taxon>Fungi</taxon>
        <taxon>Dikarya</taxon>
        <taxon>Ascomycota</taxon>
        <taxon>Pezizomycotina</taxon>
        <taxon>Dothideomycetes</taxon>
        <taxon>Pleosporomycetidae</taxon>
        <taxon>Pleosporales</taxon>
        <taxon>Massarineae</taxon>
        <taxon>Didymosphaeriaceae</taxon>
        <taxon>Paraphaeosphaeria</taxon>
    </lineage>
</organism>
<name>A0A177BWX2_9PLEO</name>
<dbReference type="Proteomes" id="UP000077069">
    <property type="component" value="Unassembled WGS sequence"/>
</dbReference>
<gene>
    <name evidence="1" type="ORF">CC84DRAFT_1132384</name>
</gene>
<dbReference type="EMBL" id="KV441564">
    <property type="protein sequence ID" value="OAF98866.1"/>
    <property type="molecule type" value="Genomic_DNA"/>
</dbReference>
<dbReference type="AlphaFoldDB" id="A0A177BWX2"/>